<accession>A0A0G4IVQ4</accession>
<dbReference type="Gene3D" id="4.10.70.10">
    <property type="entry name" value="Disintegrin domain"/>
    <property type="match status" value="1"/>
</dbReference>
<comment type="caution">
    <text evidence="2">Lacks conserved residue(s) required for the propagation of feature annotation.</text>
</comment>
<dbReference type="InterPro" id="IPR024079">
    <property type="entry name" value="MetalloPept_cat_dom_sf"/>
</dbReference>
<keyword evidence="3" id="KW-0472">Membrane</keyword>
<dbReference type="SMART" id="SM00050">
    <property type="entry name" value="DISIN"/>
    <property type="match status" value="1"/>
</dbReference>
<dbReference type="Gene3D" id="3.40.390.10">
    <property type="entry name" value="Collagenase (Catalytic Domain)"/>
    <property type="match status" value="1"/>
</dbReference>
<keyword evidence="3" id="KW-1133">Transmembrane helix</keyword>
<keyword evidence="2" id="KW-0862">Zinc</keyword>
<dbReference type="OrthoDB" id="5951731at2759"/>
<sequence>LPREPQPLVPSSMPPGILVVCVAALLPLTFTTSAHRLGSEAVSPDIRYTDQGLHVDLNVLGSRFTLSLTANRRWLSPTFRSLDLYENGVLVQSDAKVPDQHYEYAGGGPADPIRHASLSSFRSGIIGLIRTRDGRAIHLEPFDDHAGTHMAHVEADRDATPTIADTRDTGTAIRGSKSKAKCSIDRYVQVLVVNDFDRYSVLSNDTMLQTSAIVNIADGYYNAADFVMCIHVVLIGQLTFRSGTPAPIKFRPCNTTSTNPTLGVGCYSCGADGRPPCDLVSKRPDQYDSTVLLSSFLHWRTLNDEQLHEHFGDFDVVHMFSGNAFDGPIKGLAYLGSICTDAAVAVIETTSKVLTYSAQIFTHELGHNFGLTHDSTRGYIMSPTSSSWSFSTAFSSQSTRQMDGAVNQSACLSSRPVAPPTNGTCGNGFVDPGEECDPGLGSDTCCVRCRVNRPQCACANSQPCCKNGQFLAKGSVCRPAKNDECDVAETCTGTSGDCPADAFMLPNTSCTDWMGLASNCYLGSCALSRDGQCMSVNVPGVATLTKSQILVDSSARSCPSTRLCSRLQCRTKSDTTTCSQLWSSDADDGSPCGPDGPTDSRRVCVAGYCVDSVTASDKSFTCKSGDTTCVIDDMRGAQQQGAWTVAATILTIALLAIVPIFACCVLVQCCKRGFRCRRKPSGPPAAGAPMDGNAAA</sequence>
<evidence type="ECO:0008006" key="8">
    <source>
        <dbReference type="Google" id="ProtNLM"/>
    </source>
</evidence>
<dbReference type="STRING" id="37360.A0A0G4IVQ4"/>
<dbReference type="SUPFAM" id="SSF57552">
    <property type="entry name" value="Blood coagulation inhibitor (disintegrin)"/>
    <property type="match status" value="1"/>
</dbReference>
<organism evidence="6 7">
    <name type="scientific">Plasmodiophora brassicae</name>
    <name type="common">Clubroot disease agent</name>
    <dbReference type="NCBI Taxonomy" id="37360"/>
    <lineage>
        <taxon>Eukaryota</taxon>
        <taxon>Sar</taxon>
        <taxon>Rhizaria</taxon>
        <taxon>Endomyxa</taxon>
        <taxon>Phytomyxea</taxon>
        <taxon>Plasmodiophorida</taxon>
        <taxon>Plasmodiophoridae</taxon>
        <taxon>Plasmodiophora</taxon>
    </lineage>
</organism>
<feature type="domain" description="Peptidase M12B" evidence="5">
    <location>
        <begin position="186"/>
        <end position="416"/>
    </location>
</feature>
<dbReference type="InterPro" id="IPR001590">
    <property type="entry name" value="Peptidase_M12B"/>
</dbReference>
<dbReference type="FunFam" id="4.10.70.10:FF:000003">
    <property type="entry name" value="Disintegrin and metalloproteinase domain-containing protein 17"/>
    <property type="match status" value="1"/>
</dbReference>
<keyword evidence="1" id="KW-1015">Disulfide bond</keyword>
<dbReference type="Proteomes" id="UP000039324">
    <property type="component" value="Unassembled WGS sequence"/>
</dbReference>
<dbReference type="PANTHER" id="PTHR11905:SF159">
    <property type="entry name" value="ADAM METALLOPROTEASE"/>
    <property type="match status" value="1"/>
</dbReference>
<protein>
    <recommendedName>
        <fullName evidence="8">Disintegrin domain-containing protein</fullName>
    </recommendedName>
</protein>
<feature type="non-terminal residue" evidence="6">
    <location>
        <position position="1"/>
    </location>
</feature>
<dbReference type="InterPro" id="IPR036436">
    <property type="entry name" value="Disintegrin_dom_sf"/>
</dbReference>
<gene>
    <name evidence="6" type="ORF">PBRA_001110</name>
</gene>
<keyword evidence="7" id="KW-1185">Reference proteome</keyword>
<dbReference type="AlphaFoldDB" id="A0A0G4IVQ4"/>
<feature type="binding site" evidence="2">
    <location>
        <position position="367"/>
    </location>
    <ligand>
        <name>Zn(2+)</name>
        <dbReference type="ChEBI" id="CHEBI:29105"/>
        <note>catalytic</note>
    </ligand>
</feature>
<dbReference type="GO" id="GO:0046872">
    <property type="term" value="F:metal ion binding"/>
    <property type="evidence" value="ECO:0007669"/>
    <property type="project" value="UniProtKB-KW"/>
</dbReference>
<dbReference type="PROSITE" id="PS50215">
    <property type="entry name" value="ADAM_MEPRO"/>
    <property type="match status" value="1"/>
</dbReference>
<dbReference type="Pfam" id="PF01421">
    <property type="entry name" value="Reprolysin"/>
    <property type="match status" value="1"/>
</dbReference>
<evidence type="ECO:0000256" key="1">
    <source>
        <dbReference type="ARBA" id="ARBA00023157"/>
    </source>
</evidence>
<evidence type="ECO:0000259" key="5">
    <source>
        <dbReference type="PROSITE" id="PS50215"/>
    </source>
</evidence>
<dbReference type="SUPFAM" id="SSF55486">
    <property type="entry name" value="Metalloproteases ('zincins'), catalytic domain"/>
    <property type="match status" value="1"/>
</dbReference>
<proteinExistence type="predicted"/>
<evidence type="ECO:0000256" key="3">
    <source>
        <dbReference type="SAM" id="Phobius"/>
    </source>
</evidence>
<feature type="binding site" evidence="2">
    <location>
        <position position="363"/>
    </location>
    <ligand>
        <name>Zn(2+)</name>
        <dbReference type="ChEBI" id="CHEBI:29105"/>
        <note>catalytic</note>
    </ligand>
</feature>
<evidence type="ECO:0000259" key="4">
    <source>
        <dbReference type="PROSITE" id="PS50214"/>
    </source>
</evidence>
<feature type="active site" evidence="2">
    <location>
        <position position="364"/>
    </location>
</feature>
<reference evidence="6 7" key="1">
    <citation type="submission" date="2015-02" db="EMBL/GenBank/DDBJ databases">
        <authorList>
            <person name="Chooi Y.-H."/>
        </authorList>
    </citation>
    <scope>NUCLEOTIDE SEQUENCE [LARGE SCALE GENOMIC DNA]</scope>
    <source>
        <strain evidence="6">E3</strain>
    </source>
</reference>
<evidence type="ECO:0000313" key="6">
    <source>
        <dbReference type="EMBL" id="CEO99204.1"/>
    </source>
</evidence>
<evidence type="ECO:0000256" key="2">
    <source>
        <dbReference type="PROSITE-ProRule" id="PRU00276"/>
    </source>
</evidence>
<feature type="domain" description="Disintegrin" evidence="4">
    <location>
        <begin position="422"/>
        <end position="506"/>
    </location>
</feature>
<dbReference type="PROSITE" id="PS50214">
    <property type="entry name" value="DISINTEGRIN_2"/>
    <property type="match status" value="1"/>
</dbReference>
<dbReference type="Gene3D" id="3.40.1620.60">
    <property type="match status" value="1"/>
</dbReference>
<feature type="binding site" evidence="2">
    <location>
        <position position="373"/>
    </location>
    <ligand>
        <name>Zn(2+)</name>
        <dbReference type="ChEBI" id="CHEBI:29105"/>
        <note>catalytic</note>
    </ligand>
</feature>
<dbReference type="PANTHER" id="PTHR11905">
    <property type="entry name" value="ADAM A DISINTEGRIN AND METALLOPROTEASE DOMAIN"/>
    <property type="match status" value="1"/>
</dbReference>
<dbReference type="EMBL" id="CDSF01000090">
    <property type="protein sequence ID" value="CEO99204.1"/>
    <property type="molecule type" value="Genomic_DNA"/>
</dbReference>
<name>A0A0G4IVQ4_PLABS</name>
<keyword evidence="2" id="KW-0479">Metal-binding</keyword>
<dbReference type="Pfam" id="PF00200">
    <property type="entry name" value="Disintegrin"/>
    <property type="match status" value="1"/>
</dbReference>
<dbReference type="GO" id="GO:0006508">
    <property type="term" value="P:proteolysis"/>
    <property type="evidence" value="ECO:0007669"/>
    <property type="project" value="InterPro"/>
</dbReference>
<evidence type="ECO:0000313" key="7">
    <source>
        <dbReference type="Proteomes" id="UP000039324"/>
    </source>
</evidence>
<feature type="transmembrane region" description="Helical" evidence="3">
    <location>
        <begin position="643"/>
        <end position="669"/>
    </location>
</feature>
<dbReference type="InterPro" id="IPR001762">
    <property type="entry name" value="Disintegrin_dom"/>
</dbReference>
<keyword evidence="3" id="KW-0812">Transmembrane</keyword>
<dbReference type="GO" id="GO:0004222">
    <property type="term" value="F:metalloendopeptidase activity"/>
    <property type="evidence" value="ECO:0007669"/>
    <property type="project" value="InterPro"/>
</dbReference>